<comment type="caution">
    <text evidence="1">The sequence shown here is derived from an EMBL/GenBank/DDBJ whole genome shotgun (WGS) entry which is preliminary data.</text>
</comment>
<accession>A0A0F8ZUX7</accession>
<organism evidence="1">
    <name type="scientific">marine sediment metagenome</name>
    <dbReference type="NCBI Taxonomy" id="412755"/>
    <lineage>
        <taxon>unclassified sequences</taxon>
        <taxon>metagenomes</taxon>
        <taxon>ecological metagenomes</taxon>
    </lineage>
</organism>
<evidence type="ECO:0000313" key="1">
    <source>
        <dbReference type="EMBL" id="KKK89755.1"/>
    </source>
</evidence>
<name>A0A0F8ZUX7_9ZZZZ</name>
<reference evidence="1" key="1">
    <citation type="journal article" date="2015" name="Nature">
        <title>Complex archaea that bridge the gap between prokaryotes and eukaryotes.</title>
        <authorList>
            <person name="Spang A."/>
            <person name="Saw J.H."/>
            <person name="Jorgensen S.L."/>
            <person name="Zaremba-Niedzwiedzka K."/>
            <person name="Martijn J."/>
            <person name="Lind A.E."/>
            <person name="van Eijk R."/>
            <person name="Schleper C."/>
            <person name="Guy L."/>
            <person name="Ettema T.J."/>
        </authorList>
    </citation>
    <scope>NUCLEOTIDE SEQUENCE</scope>
</reference>
<dbReference type="EMBL" id="LAZR01049392">
    <property type="protein sequence ID" value="KKK89755.1"/>
    <property type="molecule type" value="Genomic_DNA"/>
</dbReference>
<proteinExistence type="predicted"/>
<gene>
    <name evidence="1" type="ORF">LCGC14_2729900</name>
</gene>
<protein>
    <submittedName>
        <fullName evidence="1">Uncharacterized protein</fullName>
    </submittedName>
</protein>
<dbReference type="AlphaFoldDB" id="A0A0F8ZUX7"/>
<sequence>MIISFVMMVKKELVESLCTLWQRGLITFDLSRMEIEMRKAKQAGKNDCILTAKSVNLTRFNEK</sequence>